<dbReference type="SUPFAM" id="SSF54909">
    <property type="entry name" value="Dimeric alpha+beta barrel"/>
    <property type="match status" value="1"/>
</dbReference>
<protein>
    <recommendedName>
        <fullName evidence="1">DUF1330 domain-containing protein</fullName>
    </recommendedName>
</protein>
<dbReference type="KEGG" id="buo:BRPE64_ECDS02760"/>
<dbReference type="AlphaFoldDB" id="A0A060PJR0"/>
<organism evidence="2 3">
    <name type="scientific">Caballeronia insecticola</name>
    <dbReference type="NCBI Taxonomy" id="758793"/>
    <lineage>
        <taxon>Bacteria</taxon>
        <taxon>Pseudomonadati</taxon>
        <taxon>Pseudomonadota</taxon>
        <taxon>Betaproteobacteria</taxon>
        <taxon>Burkholderiales</taxon>
        <taxon>Burkholderiaceae</taxon>
        <taxon>Caballeronia</taxon>
    </lineage>
</organism>
<evidence type="ECO:0000313" key="3">
    <source>
        <dbReference type="Proteomes" id="UP000013966"/>
    </source>
</evidence>
<reference evidence="2 3" key="2">
    <citation type="journal article" date="2018" name="Int. J. Syst. Evol. Microbiol.">
        <title>Burkholderia insecticola sp. nov., a gut symbiotic bacterium of the bean bug Riptortus pedestris.</title>
        <authorList>
            <person name="Takeshita K."/>
            <person name="Tamaki H."/>
            <person name="Ohbayashi T."/>
            <person name="Meng X.-Y."/>
            <person name="Sone T."/>
            <person name="Mitani Y."/>
            <person name="Peeters C."/>
            <person name="Kikuchi Y."/>
            <person name="Vandamme P."/>
        </authorList>
    </citation>
    <scope>NUCLEOTIDE SEQUENCE [LARGE SCALE GENOMIC DNA]</scope>
    <source>
        <strain evidence="2">RPE64</strain>
        <plasmid evidence="2 3">p2</plasmid>
    </source>
</reference>
<proteinExistence type="predicted"/>
<feature type="domain" description="DUF1330" evidence="1">
    <location>
        <begin position="7"/>
        <end position="99"/>
    </location>
</feature>
<dbReference type="InterPro" id="IPR011008">
    <property type="entry name" value="Dimeric_a/b-barrel"/>
</dbReference>
<dbReference type="PANTHER" id="PTHR41521:SF4">
    <property type="entry name" value="BLR0684 PROTEIN"/>
    <property type="match status" value="1"/>
</dbReference>
<geneLocation type="plasmid" evidence="2 3">
    <name>p2</name>
</geneLocation>
<evidence type="ECO:0000313" key="2">
    <source>
        <dbReference type="EMBL" id="BAO94158.1"/>
    </source>
</evidence>
<reference evidence="2 3" key="1">
    <citation type="journal article" date="2013" name="Genome Announc.">
        <title>Complete Genome Sequence of Burkholderia sp. Strain RPE64, Bacterial Symbiont of the Bean Bug Riptortus pedestris.</title>
        <authorList>
            <person name="Shibata T.F."/>
            <person name="Maeda T."/>
            <person name="Nikoh N."/>
            <person name="Yamaguchi K."/>
            <person name="Oshima K."/>
            <person name="Hattori M."/>
            <person name="Nishiyama T."/>
            <person name="Hasebe M."/>
            <person name="Fukatsu T."/>
            <person name="Kikuchi Y."/>
            <person name="Shigenobu S."/>
        </authorList>
    </citation>
    <scope>NUCLEOTIDE SEQUENCE [LARGE SCALE GENOMIC DNA]</scope>
    <source>
        <plasmid evidence="2 3">p2</plasmid>
    </source>
</reference>
<dbReference type="InterPro" id="IPR010753">
    <property type="entry name" value="DUF1330"/>
</dbReference>
<keyword evidence="2" id="KW-0614">Plasmid</keyword>
<accession>A0A060PJR0</accession>
<dbReference type="EMBL" id="AP013062">
    <property type="protein sequence ID" value="BAO94158.1"/>
    <property type="molecule type" value="Genomic_DNA"/>
</dbReference>
<dbReference type="PANTHER" id="PTHR41521">
    <property type="match status" value="1"/>
</dbReference>
<evidence type="ECO:0000259" key="1">
    <source>
        <dbReference type="Pfam" id="PF07045"/>
    </source>
</evidence>
<dbReference type="Pfam" id="PF07045">
    <property type="entry name" value="DUF1330"/>
    <property type="match status" value="1"/>
</dbReference>
<dbReference type="Gene3D" id="3.30.70.100">
    <property type="match status" value="1"/>
</dbReference>
<dbReference type="HOGENOM" id="CLU_145407_1_2_4"/>
<gene>
    <name evidence="2" type="ORF">BRPE64_ECDS02760</name>
</gene>
<name>A0A060PJR0_9BURK</name>
<dbReference type="Proteomes" id="UP000013966">
    <property type="component" value="Plasmid p2"/>
</dbReference>
<sequence length="101" mass="11745">MEQLMAAYVLVDVEITNQEAYEKYREVAYPVINAFGGKYLVRGGATEVIEGDWSFDRLIIVEFESVERARQWYYSPEYRPAIDVIEKYARRKLAIVEGVAE</sequence>
<keyword evidence="3" id="KW-1185">Reference proteome</keyword>